<proteinExistence type="predicted"/>
<reference evidence="1" key="1">
    <citation type="journal article" date="2013" name="Genetics">
        <title>The draft genome and transcriptome of Panagrellus redivivus are shaped by the harsh demands of a free-living lifestyle.</title>
        <authorList>
            <person name="Srinivasan J."/>
            <person name="Dillman A.R."/>
            <person name="Macchietto M.G."/>
            <person name="Heikkinen L."/>
            <person name="Lakso M."/>
            <person name="Fracchia K.M."/>
            <person name="Antoshechkin I."/>
            <person name="Mortazavi A."/>
            <person name="Wong G."/>
            <person name="Sternberg P.W."/>
        </authorList>
    </citation>
    <scope>NUCLEOTIDE SEQUENCE [LARGE SCALE GENOMIC DNA]</scope>
    <source>
        <strain evidence="1">MT8872</strain>
    </source>
</reference>
<dbReference type="AlphaFoldDB" id="A0A7E4UTX8"/>
<evidence type="ECO:0000313" key="1">
    <source>
        <dbReference type="Proteomes" id="UP000492821"/>
    </source>
</evidence>
<reference evidence="2" key="2">
    <citation type="submission" date="2020-10" db="UniProtKB">
        <authorList>
            <consortium name="WormBaseParasite"/>
        </authorList>
    </citation>
    <scope>IDENTIFICATION</scope>
</reference>
<dbReference type="Proteomes" id="UP000492821">
    <property type="component" value="Unassembled WGS sequence"/>
</dbReference>
<keyword evidence="1" id="KW-1185">Reference proteome</keyword>
<organism evidence="1 2">
    <name type="scientific">Panagrellus redivivus</name>
    <name type="common">Microworm</name>
    <dbReference type="NCBI Taxonomy" id="6233"/>
    <lineage>
        <taxon>Eukaryota</taxon>
        <taxon>Metazoa</taxon>
        <taxon>Ecdysozoa</taxon>
        <taxon>Nematoda</taxon>
        <taxon>Chromadorea</taxon>
        <taxon>Rhabditida</taxon>
        <taxon>Tylenchina</taxon>
        <taxon>Panagrolaimomorpha</taxon>
        <taxon>Panagrolaimoidea</taxon>
        <taxon>Panagrolaimidae</taxon>
        <taxon>Panagrellus</taxon>
    </lineage>
</organism>
<dbReference type="WBParaSite" id="Pan_g12801.t2">
    <property type="protein sequence ID" value="Pan_g12801.t2"/>
    <property type="gene ID" value="Pan_g12801"/>
</dbReference>
<name>A0A7E4UTX8_PANRE</name>
<accession>A0A7E4UTX8</accession>
<evidence type="ECO:0000313" key="2">
    <source>
        <dbReference type="WBParaSite" id="Pan_g12801.t2"/>
    </source>
</evidence>
<protein>
    <submittedName>
        <fullName evidence="2">Protein Wnt</fullName>
    </submittedName>
</protein>
<sequence>MQLHHSILKRCNRADCLNFGSEASSANVVSMCQQFDTNEGPQAVSMTVEYGKVNPKRFHSFDWRFPSQHRLQHFAQLRFRHTRRLHYTLESEEGSIQ</sequence>